<organism evidence="2 3">
    <name type="scientific">Marisediminicola antarctica</name>
    <dbReference type="NCBI Taxonomy" id="674079"/>
    <lineage>
        <taxon>Bacteria</taxon>
        <taxon>Bacillati</taxon>
        <taxon>Actinomycetota</taxon>
        <taxon>Actinomycetes</taxon>
        <taxon>Micrococcales</taxon>
        <taxon>Microbacteriaceae</taxon>
        <taxon>Marisediminicola</taxon>
    </lineage>
</organism>
<dbReference type="InterPro" id="IPR010499">
    <property type="entry name" value="AraC_E-bd"/>
</dbReference>
<dbReference type="RefSeq" id="WP_161885334.1">
    <property type="nucleotide sequence ID" value="NZ_CP017146.1"/>
</dbReference>
<keyword evidence="3" id="KW-1185">Reference proteome</keyword>
<dbReference type="SUPFAM" id="SSF55136">
    <property type="entry name" value="Probable bacterial effector-binding domain"/>
    <property type="match status" value="1"/>
</dbReference>
<evidence type="ECO:0000313" key="2">
    <source>
        <dbReference type="EMBL" id="QHO68974.1"/>
    </source>
</evidence>
<dbReference type="Proteomes" id="UP000464507">
    <property type="component" value="Chromosome"/>
</dbReference>
<feature type="domain" description="AraC effector-binding" evidence="1">
    <location>
        <begin position="1"/>
        <end position="151"/>
    </location>
</feature>
<evidence type="ECO:0000259" key="1">
    <source>
        <dbReference type="SMART" id="SM00871"/>
    </source>
</evidence>
<name>A0A7L5AHV8_9MICO</name>
<dbReference type="InterPro" id="IPR011256">
    <property type="entry name" value="Reg_factor_effector_dom_sf"/>
</dbReference>
<proteinExistence type="predicted"/>
<protein>
    <recommendedName>
        <fullName evidence="1">AraC effector-binding domain-containing protein</fullName>
    </recommendedName>
</protein>
<accession>A0A7L5AHV8</accession>
<dbReference type="KEGG" id="mant:BHD05_04280"/>
<dbReference type="OrthoDB" id="795001at2"/>
<dbReference type="Pfam" id="PF06445">
    <property type="entry name" value="GyrI-like"/>
    <property type="match status" value="1"/>
</dbReference>
<gene>
    <name evidence="2" type="ORF">BHD05_04280</name>
</gene>
<dbReference type="SMART" id="SM00871">
    <property type="entry name" value="AraC_E_bind"/>
    <property type="match status" value="1"/>
</dbReference>
<sequence>MIAERVELEPRTLVGLHDVVPMTELTAFFGRAYTVTGAEIEKQGIEQTGPPIAMYHGIPTDTIDITAGFPVNQPITPANGTVVATLPGGPAIETIHTGSYDSMPGTYNELMAWLEEQRIAVPEDMWEEYLVGPDTEADPAKWQTRIVVPLV</sequence>
<dbReference type="Gene3D" id="3.20.80.10">
    <property type="entry name" value="Regulatory factor, effector binding domain"/>
    <property type="match status" value="1"/>
</dbReference>
<dbReference type="AlphaFoldDB" id="A0A7L5AHV8"/>
<dbReference type="EMBL" id="CP017146">
    <property type="protein sequence ID" value="QHO68974.1"/>
    <property type="molecule type" value="Genomic_DNA"/>
</dbReference>
<reference evidence="2 3" key="1">
    <citation type="submission" date="2016-09" db="EMBL/GenBank/DDBJ databases">
        <title>Complete genome sequence of microbes from the polar regions.</title>
        <authorList>
            <person name="Liao L."/>
            <person name="Chen B."/>
        </authorList>
    </citation>
    <scope>NUCLEOTIDE SEQUENCE [LARGE SCALE GENOMIC DNA]</scope>
    <source>
        <strain evidence="2 3">ZS314</strain>
    </source>
</reference>
<dbReference type="InterPro" id="IPR029442">
    <property type="entry name" value="GyrI-like"/>
</dbReference>
<evidence type="ECO:0000313" key="3">
    <source>
        <dbReference type="Proteomes" id="UP000464507"/>
    </source>
</evidence>